<dbReference type="STRING" id="99656.SAMN05421659_101221"/>
<feature type="transmembrane region" description="Helical" evidence="1">
    <location>
        <begin position="6"/>
        <end position="24"/>
    </location>
</feature>
<feature type="transmembrane region" description="Helical" evidence="1">
    <location>
        <begin position="312"/>
        <end position="332"/>
    </location>
</feature>
<dbReference type="AlphaFoldDB" id="A0A1I0M5H4"/>
<feature type="transmembrane region" description="Helical" evidence="1">
    <location>
        <begin position="339"/>
        <end position="359"/>
    </location>
</feature>
<evidence type="ECO:0000256" key="1">
    <source>
        <dbReference type="SAM" id="Phobius"/>
    </source>
</evidence>
<feature type="transmembrane region" description="Helical" evidence="1">
    <location>
        <begin position="432"/>
        <end position="450"/>
    </location>
</feature>
<dbReference type="Proteomes" id="UP000199701">
    <property type="component" value="Unassembled WGS sequence"/>
</dbReference>
<organism evidence="2 3">
    <name type="scientific">[Clostridium] fimetarium</name>
    <dbReference type="NCBI Taxonomy" id="99656"/>
    <lineage>
        <taxon>Bacteria</taxon>
        <taxon>Bacillati</taxon>
        <taxon>Bacillota</taxon>
        <taxon>Clostridia</taxon>
        <taxon>Lachnospirales</taxon>
        <taxon>Lachnospiraceae</taxon>
    </lineage>
</organism>
<evidence type="ECO:0008006" key="4">
    <source>
        <dbReference type="Google" id="ProtNLM"/>
    </source>
</evidence>
<sequence length="452" mass="48703">MNSVNVIIGLIMILSFFGMIWYCVKGYNLMIGFFIMAIFWTGLALVGNKIVPNSAMAKLDFIGVLTNVFQDGPQNYGKSILVNVFFGAFFGRILMSTGIASTLIRKTVELGGDRPRVTMTLLCVATSVIFTTMTGIGPVISIAVIVIPILLSLGLPPNVTLFAFMGSIMSGIFANVVNFNQYQAMFVAANSEYSKYTYNQYFNFGIICMIITIVVVLVVANIALNKNKISHAWAAKTSSGSVDNNAPAISWIAVILPVIGVVAFKFPIILGFLVSGFYALLTCRKLKGSFVSVCSMLAKLFADGAVDVAPMVGFLLMLSMFNNAAIFAAPYFQTLLGSFIPTSALIIAVAFAILTPLGFFRGPLNLVGCGAAILVVVISSPANFPIAFLYPLFAVTTIAPQHLDITQSWVAWGFGYTRVTTKDYMKMSIPTGWIVGFICCIIAYIMYGGLAG</sequence>
<proteinExistence type="predicted"/>
<dbReference type="EMBL" id="FOJI01000001">
    <property type="protein sequence ID" value="SEV83725.1"/>
    <property type="molecule type" value="Genomic_DNA"/>
</dbReference>
<keyword evidence="1" id="KW-0812">Transmembrane</keyword>
<gene>
    <name evidence="2" type="ORF">SAMN05421659_101221</name>
</gene>
<feature type="transmembrane region" description="Helical" evidence="1">
    <location>
        <begin position="31"/>
        <end position="51"/>
    </location>
</feature>
<dbReference type="RefSeq" id="WP_092449715.1">
    <property type="nucleotide sequence ID" value="NZ_FOJI01000001.1"/>
</dbReference>
<feature type="transmembrane region" description="Helical" evidence="1">
    <location>
        <begin position="248"/>
        <end position="281"/>
    </location>
</feature>
<feature type="transmembrane region" description="Helical" evidence="1">
    <location>
        <begin position="159"/>
        <end position="180"/>
    </location>
</feature>
<feature type="transmembrane region" description="Helical" evidence="1">
    <location>
        <begin position="80"/>
        <end position="100"/>
    </location>
</feature>
<keyword evidence="1" id="KW-1133">Transmembrane helix</keyword>
<evidence type="ECO:0000313" key="3">
    <source>
        <dbReference type="Proteomes" id="UP000199701"/>
    </source>
</evidence>
<keyword evidence="1" id="KW-0472">Membrane</keyword>
<protein>
    <recommendedName>
        <fullName evidence="4">Citrate transporter</fullName>
    </recommendedName>
</protein>
<dbReference type="OrthoDB" id="1661999at2"/>
<evidence type="ECO:0000313" key="2">
    <source>
        <dbReference type="EMBL" id="SEV83725.1"/>
    </source>
</evidence>
<keyword evidence="3" id="KW-1185">Reference proteome</keyword>
<feature type="transmembrane region" description="Helical" evidence="1">
    <location>
        <begin position="371"/>
        <end position="393"/>
    </location>
</feature>
<accession>A0A1I0M5H4</accession>
<feature type="transmembrane region" description="Helical" evidence="1">
    <location>
        <begin position="201"/>
        <end position="224"/>
    </location>
</feature>
<name>A0A1I0M5H4_9FIRM</name>
<reference evidence="2 3" key="1">
    <citation type="submission" date="2016-10" db="EMBL/GenBank/DDBJ databases">
        <authorList>
            <person name="de Groot N.N."/>
        </authorList>
    </citation>
    <scope>NUCLEOTIDE SEQUENCE [LARGE SCALE GENOMIC DNA]</scope>
    <source>
        <strain evidence="2 3">DSM 9179</strain>
    </source>
</reference>
<feature type="transmembrane region" description="Helical" evidence="1">
    <location>
        <begin position="121"/>
        <end position="153"/>
    </location>
</feature>